<dbReference type="Proteomes" id="UP000009192">
    <property type="component" value="Unassembled WGS sequence"/>
</dbReference>
<dbReference type="EMBL" id="CH933806">
    <property type="protein sequence ID" value="KRG02256.1"/>
    <property type="molecule type" value="Genomic_DNA"/>
</dbReference>
<sequence length="107" mass="11623">MSCAKILILLAAIIYCLPSFVGAVTCDVAPSDPNCINCALNPTNVECIATTTAAVTTTIPTTATPTATAVTTTKPRRRRVKYFIFSLIHRLNRRLQQLKQKLAPLGY</sequence>
<keyword evidence="1" id="KW-0732">Signal</keyword>
<organism evidence="2 3">
    <name type="scientific">Drosophila mojavensis</name>
    <name type="common">Fruit fly</name>
    <dbReference type="NCBI Taxonomy" id="7230"/>
    <lineage>
        <taxon>Eukaryota</taxon>
        <taxon>Metazoa</taxon>
        <taxon>Ecdysozoa</taxon>
        <taxon>Arthropoda</taxon>
        <taxon>Hexapoda</taxon>
        <taxon>Insecta</taxon>
        <taxon>Pterygota</taxon>
        <taxon>Neoptera</taxon>
        <taxon>Endopterygota</taxon>
        <taxon>Diptera</taxon>
        <taxon>Brachycera</taxon>
        <taxon>Muscomorpha</taxon>
        <taxon>Ephydroidea</taxon>
        <taxon>Drosophilidae</taxon>
        <taxon>Drosophila</taxon>
    </lineage>
</organism>
<dbReference type="KEGG" id="dmo:Dmoj_GI27018"/>
<name>A0A0Q9X2I8_DROMO</name>
<feature type="chain" id="PRO_5006387410" evidence="1">
    <location>
        <begin position="24"/>
        <end position="107"/>
    </location>
</feature>
<keyword evidence="3" id="KW-1185">Reference proteome</keyword>
<evidence type="ECO:0000256" key="1">
    <source>
        <dbReference type="SAM" id="SignalP"/>
    </source>
</evidence>
<evidence type="ECO:0000313" key="3">
    <source>
        <dbReference type="Proteomes" id="UP000009192"/>
    </source>
</evidence>
<accession>A0A0Q9X2I8</accession>
<feature type="signal peptide" evidence="1">
    <location>
        <begin position="1"/>
        <end position="23"/>
    </location>
</feature>
<protein>
    <submittedName>
        <fullName evidence="2">Uncharacterized protein</fullName>
    </submittedName>
</protein>
<gene>
    <name evidence="2" type="primary">Dmoj\GI27018</name>
    <name evidence="2" type="ORF">Dmoj_GI27018</name>
</gene>
<dbReference type="InParanoid" id="A0A0Q9X2I8"/>
<dbReference type="AlphaFoldDB" id="A0A0Q9X2I8"/>
<reference evidence="2 3" key="1">
    <citation type="journal article" date="2007" name="Nature">
        <title>Evolution of genes and genomes on the Drosophila phylogeny.</title>
        <authorList>
            <consortium name="Drosophila 12 Genomes Consortium"/>
            <person name="Clark A.G."/>
            <person name="Eisen M.B."/>
            <person name="Smith D.R."/>
            <person name="Bergman C.M."/>
            <person name="Oliver B."/>
            <person name="Markow T.A."/>
            <person name="Kaufman T.C."/>
            <person name="Kellis M."/>
            <person name="Gelbart W."/>
            <person name="Iyer V.N."/>
            <person name="Pollard D.A."/>
            <person name="Sackton T.B."/>
            <person name="Larracuente A.M."/>
            <person name="Singh N.D."/>
            <person name="Abad J.P."/>
            <person name="Abt D.N."/>
            <person name="Adryan B."/>
            <person name="Aguade M."/>
            <person name="Akashi H."/>
            <person name="Anderson W.W."/>
            <person name="Aquadro C.F."/>
            <person name="Ardell D.H."/>
            <person name="Arguello R."/>
            <person name="Artieri C.G."/>
            <person name="Barbash D.A."/>
            <person name="Barker D."/>
            <person name="Barsanti P."/>
            <person name="Batterham P."/>
            <person name="Batzoglou S."/>
            <person name="Begun D."/>
            <person name="Bhutkar A."/>
            <person name="Blanco E."/>
            <person name="Bosak S.A."/>
            <person name="Bradley R.K."/>
            <person name="Brand A.D."/>
            <person name="Brent M.R."/>
            <person name="Brooks A.N."/>
            <person name="Brown R.H."/>
            <person name="Butlin R.K."/>
            <person name="Caggese C."/>
            <person name="Calvi B.R."/>
            <person name="Bernardo de Carvalho A."/>
            <person name="Caspi A."/>
            <person name="Castrezana S."/>
            <person name="Celniker S.E."/>
            <person name="Chang J.L."/>
            <person name="Chapple C."/>
            <person name="Chatterji S."/>
            <person name="Chinwalla A."/>
            <person name="Civetta A."/>
            <person name="Clifton S.W."/>
            <person name="Comeron J.M."/>
            <person name="Costello J.C."/>
            <person name="Coyne J.A."/>
            <person name="Daub J."/>
            <person name="David R.G."/>
            <person name="Delcher A.L."/>
            <person name="Delehaunty K."/>
            <person name="Do C.B."/>
            <person name="Ebling H."/>
            <person name="Edwards K."/>
            <person name="Eickbush T."/>
            <person name="Evans J.D."/>
            <person name="Filipski A."/>
            <person name="Findeiss S."/>
            <person name="Freyhult E."/>
            <person name="Fulton L."/>
            <person name="Fulton R."/>
            <person name="Garcia A.C."/>
            <person name="Gardiner A."/>
            <person name="Garfield D.A."/>
            <person name="Garvin B.E."/>
            <person name="Gibson G."/>
            <person name="Gilbert D."/>
            <person name="Gnerre S."/>
            <person name="Godfrey J."/>
            <person name="Good R."/>
            <person name="Gotea V."/>
            <person name="Gravely B."/>
            <person name="Greenberg A.J."/>
            <person name="Griffiths-Jones S."/>
            <person name="Gross S."/>
            <person name="Guigo R."/>
            <person name="Gustafson E.A."/>
            <person name="Haerty W."/>
            <person name="Hahn M.W."/>
            <person name="Halligan D.L."/>
            <person name="Halpern A.L."/>
            <person name="Halter G.M."/>
            <person name="Han M.V."/>
            <person name="Heger A."/>
            <person name="Hillier L."/>
            <person name="Hinrichs A.S."/>
            <person name="Holmes I."/>
            <person name="Hoskins R.A."/>
            <person name="Hubisz M.J."/>
            <person name="Hultmark D."/>
            <person name="Huntley M.A."/>
            <person name="Jaffe D.B."/>
            <person name="Jagadeeshan S."/>
            <person name="Jeck W.R."/>
            <person name="Johnson J."/>
            <person name="Jones C.D."/>
            <person name="Jordan W.C."/>
            <person name="Karpen G.H."/>
            <person name="Kataoka E."/>
            <person name="Keightley P.D."/>
            <person name="Kheradpour P."/>
            <person name="Kirkness E.F."/>
            <person name="Koerich L.B."/>
            <person name="Kristiansen K."/>
            <person name="Kudrna D."/>
            <person name="Kulathinal R.J."/>
            <person name="Kumar S."/>
            <person name="Kwok R."/>
            <person name="Lander E."/>
            <person name="Langley C.H."/>
            <person name="Lapoint R."/>
            <person name="Lazzaro B.P."/>
            <person name="Lee S.J."/>
            <person name="Levesque L."/>
            <person name="Li R."/>
            <person name="Lin C.F."/>
            <person name="Lin M.F."/>
            <person name="Lindblad-Toh K."/>
            <person name="Llopart A."/>
            <person name="Long M."/>
            <person name="Low L."/>
            <person name="Lozovsky E."/>
            <person name="Lu J."/>
            <person name="Luo M."/>
            <person name="Machado C.A."/>
            <person name="Makalowski W."/>
            <person name="Marzo M."/>
            <person name="Matsuda M."/>
            <person name="Matzkin L."/>
            <person name="McAllister B."/>
            <person name="McBride C.S."/>
            <person name="McKernan B."/>
            <person name="McKernan K."/>
            <person name="Mendez-Lago M."/>
            <person name="Minx P."/>
            <person name="Mollenhauer M.U."/>
            <person name="Montooth K."/>
            <person name="Mount S.M."/>
            <person name="Mu X."/>
            <person name="Myers E."/>
            <person name="Negre B."/>
            <person name="Newfeld S."/>
            <person name="Nielsen R."/>
            <person name="Noor M.A."/>
            <person name="O'Grady P."/>
            <person name="Pachter L."/>
            <person name="Papaceit M."/>
            <person name="Parisi M.J."/>
            <person name="Parisi M."/>
            <person name="Parts L."/>
            <person name="Pedersen J.S."/>
            <person name="Pesole G."/>
            <person name="Phillippy A.M."/>
            <person name="Ponting C.P."/>
            <person name="Pop M."/>
            <person name="Porcelli D."/>
            <person name="Powell J.R."/>
            <person name="Prohaska S."/>
            <person name="Pruitt K."/>
            <person name="Puig M."/>
            <person name="Quesneville H."/>
            <person name="Ram K.R."/>
            <person name="Rand D."/>
            <person name="Rasmussen M.D."/>
            <person name="Reed L.K."/>
            <person name="Reenan R."/>
            <person name="Reily A."/>
            <person name="Remington K.A."/>
            <person name="Rieger T.T."/>
            <person name="Ritchie M.G."/>
            <person name="Robin C."/>
            <person name="Rogers Y.H."/>
            <person name="Rohde C."/>
            <person name="Rozas J."/>
            <person name="Rubenfield M.J."/>
            <person name="Ruiz A."/>
            <person name="Russo S."/>
            <person name="Salzberg S.L."/>
            <person name="Sanchez-Gracia A."/>
            <person name="Saranga D.J."/>
            <person name="Sato H."/>
            <person name="Schaeffer S.W."/>
            <person name="Schatz M.C."/>
            <person name="Schlenke T."/>
            <person name="Schwartz R."/>
            <person name="Segarra C."/>
            <person name="Singh R.S."/>
            <person name="Sirot L."/>
            <person name="Sirota M."/>
            <person name="Sisneros N.B."/>
            <person name="Smith C.D."/>
            <person name="Smith T.F."/>
            <person name="Spieth J."/>
            <person name="Stage D.E."/>
            <person name="Stark A."/>
            <person name="Stephan W."/>
            <person name="Strausberg R.L."/>
            <person name="Strempel S."/>
            <person name="Sturgill D."/>
            <person name="Sutton G."/>
            <person name="Sutton G.G."/>
            <person name="Tao W."/>
            <person name="Teichmann S."/>
            <person name="Tobari Y.N."/>
            <person name="Tomimura Y."/>
            <person name="Tsolas J.M."/>
            <person name="Valente V.L."/>
            <person name="Venter E."/>
            <person name="Venter J.C."/>
            <person name="Vicario S."/>
            <person name="Vieira F.G."/>
            <person name="Vilella A.J."/>
            <person name="Villasante A."/>
            <person name="Walenz B."/>
            <person name="Wang J."/>
            <person name="Wasserman M."/>
            <person name="Watts T."/>
            <person name="Wilson D."/>
            <person name="Wilson R.K."/>
            <person name="Wing R.A."/>
            <person name="Wolfner M.F."/>
            <person name="Wong A."/>
            <person name="Wong G.K."/>
            <person name="Wu C.I."/>
            <person name="Wu G."/>
            <person name="Yamamoto D."/>
            <person name="Yang H.P."/>
            <person name="Yang S.P."/>
            <person name="Yorke J.A."/>
            <person name="Yoshida K."/>
            <person name="Zdobnov E."/>
            <person name="Zhang P."/>
            <person name="Zhang Y."/>
            <person name="Zimin A.V."/>
            <person name="Baldwin J."/>
            <person name="Abdouelleil A."/>
            <person name="Abdulkadir J."/>
            <person name="Abebe A."/>
            <person name="Abera B."/>
            <person name="Abreu J."/>
            <person name="Acer S.C."/>
            <person name="Aftuck L."/>
            <person name="Alexander A."/>
            <person name="An P."/>
            <person name="Anderson E."/>
            <person name="Anderson S."/>
            <person name="Arachi H."/>
            <person name="Azer M."/>
            <person name="Bachantsang P."/>
            <person name="Barry A."/>
            <person name="Bayul T."/>
            <person name="Berlin A."/>
            <person name="Bessette D."/>
            <person name="Bloom T."/>
            <person name="Blye J."/>
            <person name="Boguslavskiy L."/>
            <person name="Bonnet C."/>
            <person name="Boukhgalter B."/>
            <person name="Bourzgui I."/>
            <person name="Brown A."/>
            <person name="Cahill P."/>
            <person name="Channer S."/>
            <person name="Cheshatsang Y."/>
            <person name="Chuda L."/>
            <person name="Citroen M."/>
            <person name="Collymore A."/>
            <person name="Cooke P."/>
            <person name="Costello M."/>
            <person name="D'Aco K."/>
            <person name="Daza R."/>
            <person name="De Haan G."/>
            <person name="DeGray S."/>
            <person name="DeMaso C."/>
            <person name="Dhargay N."/>
            <person name="Dooley K."/>
            <person name="Dooley E."/>
            <person name="Doricent M."/>
            <person name="Dorje P."/>
            <person name="Dorjee K."/>
            <person name="Dupes A."/>
            <person name="Elong R."/>
            <person name="Falk J."/>
            <person name="Farina A."/>
            <person name="Faro S."/>
            <person name="Ferguson D."/>
            <person name="Fisher S."/>
            <person name="Foley C.D."/>
            <person name="Franke A."/>
            <person name="Friedrich D."/>
            <person name="Gadbois L."/>
            <person name="Gearin G."/>
            <person name="Gearin C.R."/>
            <person name="Giannoukos G."/>
            <person name="Goode T."/>
            <person name="Graham J."/>
            <person name="Grandbois E."/>
            <person name="Grewal S."/>
            <person name="Gyaltsen K."/>
            <person name="Hafez N."/>
            <person name="Hagos B."/>
            <person name="Hall J."/>
            <person name="Henson C."/>
            <person name="Hollinger A."/>
            <person name="Honan T."/>
            <person name="Huard M.D."/>
            <person name="Hughes L."/>
            <person name="Hurhula B."/>
            <person name="Husby M.E."/>
            <person name="Kamat A."/>
            <person name="Kanga B."/>
            <person name="Kashin S."/>
            <person name="Khazanovich D."/>
            <person name="Kisner P."/>
            <person name="Lance K."/>
            <person name="Lara M."/>
            <person name="Lee W."/>
            <person name="Lennon N."/>
            <person name="Letendre F."/>
            <person name="LeVine R."/>
            <person name="Lipovsky A."/>
            <person name="Liu X."/>
            <person name="Liu J."/>
            <person name="Liu S."/>
            <person name="Lokyitsang T."/>
            <person name="Lokyitsang Y."/>
            <person name="Lubonja R."/>
            <person name="Lui A."/>
            <person name="MacDonald P."/>
            <person name="Magnisalis V."/>
            <person name="Maru K."/>
            <person name="Matthews C."/>
            <person name="McCusker W."/>
            <person name="McDonough S."/>
            <person name="Mehta T."/>
            <person name="Meldrim J."/>
            <person name="Meneus L."/>
            <person name="Mihai O."/>
            <person name="Mihalev A."/>
            <person name="Mihova T."/>
            <person name="Mittelman R."/>
            <person name="Mlenga V."/>
            <person name="Montmayeur A."/>
            <person name="Mulrain L."/>
            <person name="Navidi A."/>
            <person name="Naylor J."/>
            <person name="Negash T."/>
            <person name="Nguyen T."/>
            <person name="Nguyen N."/>
            <person name="Nicol R."/>
            <person name="Norbu C."/>
            <person name="Norbu N."/>
            <person name="Novod N."/>
            <person name="O'Neill B."/>
            <person name="Osman S."/>
            <person name="Markiewicz E."/>
            <person name="Oyono O.L."/>
            <person name="Patti C."/>
            <person name="Phunkhang P."/>
            <person name="Pierre F."/>
            <person name="Priest M."/>
            <person name="Raghuraman S."/>
            <person name="Rege F."/>
            <person name="Reyes R."/>
            <person name="Rise C."/>
            <person name="Rogov P."/>
            <person name="Ross K."/>
            <person name="Ryan E."/>
            <person name="Settipalli S."/>
            <person name="Shea T."/>
            <person name="Sherpa N."/>
            <person name="Shi L."/>
            <person name="Shih D."/>
            <person name="Sparrow T."/>
            <person name="Spaulding J."/>
            <person name="Stalker J."/>
            <person name="Stange-Thomann N."/>
            <person name="Stavropoulos S."/>
            <person name="Stone C."/>
            <person name="Strader C."/>
            <person name="Tesfaye S."/>
            <person name="Thomson T."/>
            <person name="Thoulutsang Y."/>
            <person name="Thoulutsang D."/>
            <person name="Topham K."/>
            <person name="Topping I."/>
            <person name="Tsamla T."/>
            <person name="Vassiliev H."/>
            <person name="Vo A."/>
            <person name="Wangchuk T."/>
            <person name="Wangdi T."/>
            <person name="Weiand M."/>
            <person name="Wilkinson J."/>
            <person name="Wilson A."/>
            <person name="Yadav S."/>
            <person name="Young G."/>
            <person name="Yu Q."/>
            <person name="Zembek L."/>
            <person name="Zhong D."/>
            <person name="Zimmer A."/>
            <person name="Zwirko Z."/>
            <person name="Jaffe D.B."/>
            <person name="Alvarez P."/>
            <person name="Brockman W."/>
            <person name="Butler J."/>
            <person name="Chin C."/>
            <person name="Gnerre S."/>
            <person name="Grabherr M."/>
            <person name="Kleber M."/>
            <person name="Mauceli E."/>
            <person name="MacCallum I."/>
        </authorList>
    </citation>
    <scope>NUCLEOTIDE SEQUENCE [LARGE SCALE GENOMIC DNA]</scope>
    <source>
        <strain evidence="3">Tucson 15081-1352.22</strain>
    </source>
</reference>
<evidence type="ECO:0000313" key="2">
    <source>
        <dbReference type="EMBL" id="KRG02256.1"/>
    </source>
</evidence>
<proteinExistence type="predicted"/>